<proteinExistence type="predicted"/>
<dbReference type="Proteomes" id="UP001160390">
    <property type="component" value="Unassembled WGS sequence"/>
</dbReference>
<name>A0AA35LT32_9HYPO</name>
<protein>
    <submittedName>
        <fullName evidence="1">Uncharacterized protein</fullName>
    </submittedName>
</protein>
<evidence type="ECO:0000313" key="2">
    <source>
        <dbReference type="Proteomes" id="UP001160390"/>
    </source>
</evidence>
<dbReference type="AlphaFoldDB" id="A0AA35LT32"/>
<gene>
    <name evidence="1" type="ORF">CCHLO57077_00015732</name>
</gene>
<keyword evidence="2" id="KW-1185">Reference proteome</keyword>
<organism evidence="1 2">
    <name type="scientific">Clonostachys chloroleuca</name>
    <dbReference type="NCBI Taxonomy" id="1926264"/>
    <lineage>
        <taxon>Eukaryota</taxon>
        <taxon>Fungi</taxon>
        <taxon>Dikarya</taxon>
        <taxon>Ascomycota</taxon>
        <taxon>Pezizomycotina</taxon>
        <taxon>Sordariomycetes</taxon>
        <taxon>Hypocreomycetidae</taxon>
        <taxon>Hypocreales</taxon>
        <taxon>Bionectriaceae</taxon>
        <taxon>Clonostachys</taxon>
    </lineage>
</organism>
<comment type="caution">
    <text evidence="1">The sequence shown here is derived from an EMBL/GenBank/DDBJ whole genome shotgun (WGS) entry which is preliminary data.</text>
</comment>
<evidence type="ECO:0000313" key="1">
    <source>
        <dbReference type="EMBL" id="CAI6066508.1"/>
    </source>
</evidence>
<sequence>MSVVPGPSFQGLIKIKNVETIACGFADTLSGSLGVVNWIIGGSSGLMDTVVGLVYTEATADQSTLSAAEASKKSPARFTLEEYVEQWCYTASEAGDPCSDGVIGSGFMSVA</sequence>
<accession>A0AA35LT32</accession>
<dbReference type="EMBL" id="CABFNP030000627">
    <property type="protein sequence ID" value="CAI6066508.1"/>
    <property type="molecule type" value="Genomic_DNA"/>
</dbReference>
<reference evidence="1" key="1">
    <citation type="submission" date="2023-01" db="EMBL/GenBank/DDBJ databases">
        <authorList>
            <person name="Piombo E."/>
        </authorList>
    </citation>
    <scope>NUCLEOTIDE SEQUENCE</scope>
</reference>